<reference evidence="11 12" key="1">
    <citation type="journal article" date="2018" name="Gigascience">
        <title>Genomes of trombidid mites reveal novel predicted allergens and laterally-transferred genes associated with secondary metabolism.</title>
        <authorList>
            <person name="Dong X."/>
            <person name="Chaisiri K."/>
            <person name="Xia D."/>
            <person name="Armstrong S.D."/>
            <person name="Fang Y."/>
            <person name="Donnelly M.J."/>
            <person name="Kadowaki T."/>
            <person name="McGarry J.W."/>
            <person name="Darby A.C."/>
            <person name="Makepeace B.L."/>
        </authorList>
    </citation>
    <scope>NUCLEOTIDE SEQUENCE [LARGE SCALE GENOMIC DNA]</scope>
    <source>
        <strain evidence="11">UoL-UT</strain>
    </source>
</reference>
<feature type="transmembrane region" description="Helical" evidence="9">
    <location>
        <begin position="473"/>
        <end position="490"/>
    </location>
</feature>
<keyword evidence="12" id="KW-1185">Reference proteome</keyword>
<keyword evidence="5" id="KW-0547">Nucleotide-binding</keyword>
<feature type="domain" description="ABC transporter" evidence="10">
    <location>
        <begin position="42"/>
        <end position="293"/>
    </location>
</feature>
<evidence type="ECO:0000256" key="1">
    <source>
        <dbReference type="ARBA" id="ARBA00004141"/>
    </source>
</evidence>
<evidence type="ECO:0000256" key="7">
    <source>
        <dbReference type="ARBA" id="ARBA00022989"/>
    </source>
</evidence>
<accession>A0A443S7I2</accession>
<dbReference type="GO" id="GO:0140359">
    <property type="term" value="F:ABC-type transporter activity"/>
    <property type="evidence" value="ECO:0007669"/>
    <property type="project" value="InterPro"/>
</dbReference>
<feature type="non-terminal residue" evidence="11">
    <location>
        <position position="675"/>
    </location>
</feature>
<dbReference type="Pfam" id="PF00005">
    <property type="entry name" value="ABC_tran"/>
    <property type="match status" value="1"/>
</dbReference>
<dbReference type="EMBL" id="NCKV01006327">
    <property type="protein sequence ID" value="RWS23506.1"/>
    <property type="molecule type" value="Genomic_DNA"/>
</dbReference>
<dbReference type="PANTHER" id="PTHR48041">
    <property type="entry name" value="ABC TRANSPORTER G FAMILY MEMBER 28"/>
    <property type="match status" value="1"/>
</dbReference>
<dbReference type="AlphaFoldDB" id="A0A443S7I2"/>
<evidence type="ECO:0000259" key="10">
    <source>
        <dbReference type="PROSITE" id="PS50893"/>
    </source>
</evidence>
<keyword evidence="7 9" id="KW-1133">Transmembrane helix</keyword>
<dbReference type="GO" id="GO:0005524">
    <property type="term" value="F:ATP binding"/>
    <property type="evidence" value="ECO:0007669"/>
    <property type="project" value="UniProtKB-KW"/>
</dbReference>
<comment type="caution">
    <text evidence="11">The sequence shown here is derived from an EMBL/GenBank/DDBJ whole genome shotgun (WGS) entry which is preliminary data.</text>
</comment>
<protein>
    <submittedName>
        <fullName evidence="11">ATP-binding cassette sub-family G member 1-like protein</fullName>
    </submittedName>
</protein>
<dbReference type="SMART" id="SM00382">
    <property type="entry name" value="AAA"/>
    <property type="match status" value="1"/>
</dbReference>
<dbReference type="STRING" id="299467.A0A443S7I2"/>
<evidence type="ECO:0000256" key="8">
    <source>
        <dbReference type="ARBA" id="ARBA00023136"/>
    </source>
</evidence>
<dbReference type="VEuPathDB" id="VectorBase:LDEU008534"/>
<keyword evidence="3" id="KW-0813">Transport</keyword>
<dbReference type="InterPro" id="IPR003439">
    <property type="entry name" value="ABC_transporter-like_ATP-bd"/>
</dbReference>
<keyword evidence="4 9" id="KW-0812">Transmembrane</keyword>
<name>A0A443S7I2_9ACAR</name>
<dbReference type="InterPro" id="IPR027417">
    <property type="entry name" value="P-loop_NTPase"/>
</dbReference>
<dbReference type="OrthoDB" id="6497389at2759"/>
<dbReference type="PANTHER" id="PTHR48041:SF78">
    <property type="entry name" value="ABC TRANSPORTER EXPRESSED IN TRACHEA, ISOFORM A"/>
    <property type="match status" value="1"/>
</dbReference>
<dbReference type="GO" id="GO:0005886">
    <property type="term" value="C:plasma membrane"/>
    <property type="evidence" value="ECO:0007669"/>
    <property type="project" value="TreeGrafter"/>
</dbReference>
<feature type="transmembrane region" description="Helical" evidence="9">
    <location>
        <begin position="430"/>
        <end position="452"/>
    </location>
</feature>
<dbReference type="InterPro" id="IPR013525">
    <property type="entry name" value="ABC2_TM"/>
</dbReference>
<dbReference type="GO" id="GO:0016887">
    <property type="term" value="F:ATP hydrolysis activity"/>
    <property type="evidence" value="ECO:0007669"/>
    <property type="project" value="InterPro"/>
</dbReference>
<dbReference type="InterPro" id="IPR003593">
    <property type="entry name" value="AAA+_ATPase"/>
</dbReference>
<evidence type="ECO:0000256" key="9">
    <source>
        <dbReference type="SAM" id="Phobius"/>
    </source>
</evidence>
<organism evidence="11 12">
    <name type="scientific">Leptotrombidium deliense</name>
    <dbReference type="NCBI Taxonomy" id="299467"/>
    <lineage>
        <taxon>Eukaryota</taxon>
        <taxon>Metazoa</taxon>
        <taxon>Ecdysozoa</taxon>
        <taxon>Arthropoda</taxon>
        <taxon>Chelicerata</taxon>
        <taxon>Arachnida</taxon>
        <taxon>Acari</taxon>
        <taxon>Acariformes</taxon>
        <taxon>Trombidiformes</taxon>
        <taxon>Prostigmata</taxon>
        <taxon>Anystina</taxon>
        <taxon>Parasitengona</taxon>
        <taxon>Trombiculoidea</taxon>
        <taxon>Trombiculidae</taxon>
        <taxon>Leptotrombidium</taxon>
    </lineage>
</organism>
<feature type="transmembrane region" description="Helical" evidence="9">
    <location>
        <begin position="536"/>
        <end position="556"/>
    </location>
</feature>
<dbReference type="InterPro" id="IPR050352">
    <property type="entry name" value="ABCG_transporters"/>
</dbReference>
<keyword evidence="6 11" id="KW-0067">ATP-binding</keyword>
<keyword evidence="8 9" id="KW-0472">Membrane</keyword>
<feature type="transmembrane region" description="Helical" evidence="9">
    <location>
        <begin position="568"/>
        <end position="589"/>
    </location>
</feature>
<feature type="transmembrane region" description="Helical" evidence="9">
    <location>
        <begin position="502"/>
        <end position="524"/>
    </location>
</feature>
<dbReference type="PROSITE" id="PS00211">
    <property type="entry name" value="ABC_TRANSPORTER_1"/>
    <property type="match status" value="1"/>
</dbReference>
<feature type="transmembrane region" description="Helical" evidence="9">
    <location>
        <begin position="371"/>
        <end position="391"/>
    </location>
</feature>
<evidence type="ECO:0000256" key="6">
    <source>
        <dbReference type="ARBA" id="ARBA00022840"/>
    </source>
</evidence>
<dbReference type="InterPro" id="IPR017871">
    <property type="entry name" value="ABC_transporter-like_CS"/>
</dbReference>
<dbReference type="Proteomes" id="UP000288716">
    <property type="component" value="Unassembled WGS sequence"/>
</dbReference>
<gene>
    <name evidence="11" type="ORF">B4U80_02690</name>
</gene>
<sequence>MATISESFDERTNENSNSTKFQLIWRHMNYKINNSLLTRISRRIQGFKNTPKTKSILRDISGEIKSGELVAFMGPSGAGKSTLMECVVGRRVKGKTGDVFICGENIRNLRISFIAQRNQFLSQLTVRETIYFAARIQMATRSVEGTADDLFDEHGKKLLIKAGSAEYCSILTDNVIKELGLVVCAHNRVTQCSGGQLKRLAMAQELVGTPNILVLDEPTSGLDSASTLQVVAGLRKLAEKNIAVLATIHQPSMKVLNLFHKLYIFSMYGDCIFENSPQLLAAHLEEYGLILPNMFNAADFAMEVASGEHGENVIELLAENHRKIYDRELYLPENRKLIAELNNENLFPFCSHVWTLFLRNTLITLRDPLVFGYRIVSSIGIVFFLTSLFGFEVGRRGGCPPKFDSDFEPSQLDYISEEIEAELKTTYNNIGNLFFCVLFIMFNSLMPTCLGFPKEINAFKIEKQNHWYSLNEFFYELPLQALSVILFWPFAHYIQNQYPETWRAVVVCLLLFLTQIIAQTYGYITGALFMSNIPAAIYLGPCVCILPFILLCGLFIKVKNFQPLFDILSYISYLRFSIEGVLATMYGFGRCQSGKTDLREGRDAFIVWMSAMLGIYNDDSETTQTSANANDSDYTAIGSPSERFVEELIDSIAGDFISKDNVVRSLVMNQFELEE</sequence>
<dbReference type="PROSITE" id="PS50893">
    <property type="entry name" value="ABC_TRANSPORTER_2"/>
    <property type="match status" value="1"/>
</dbReference>
<dbReference type="Gene3D" id="3.40.50.300">
    <property type="entry name" value="P-loop containing nucleotide triphosphate hydrolases"/>
    <property type="match status" value="1"/>
</dbReference>
<comment type="subcellular location">
    <subcellularLocation>
        <location evidence="1">Membrane</location>
        <topology evidence="1">Multi-pass membrane protein</topology>
    </subcellularLocation>
</comment>
<dbReference type="Pfam" id="PF01061">
    <property type="entry name" value="ABC2_membrane"/>
    <property type="match status" value="1"/>
</dbReference>
<evidence type="ECO:0000256" key="3">
    <source>
        <dbReference type="ARBA" id="ARBA00022448"/>
    </source>
</evidence>
<evidence type="ECO:0000313" key="11">
    <source>
        <dbReference type="EMBL" id="RWS23506.1"/>
    </source>
</evidence>
<comment type="similarity">
    <text evidence="2">Belongs to the ABC transporter superfamily. ABCG family. Eye pigment precursor importer (TC 3.A.1.204) subfamily.</text>
</comment>
<dbReference type="SUPFAM" id="SSF52540">
    <property type="entry name" value="P-loop containing nucleoside triphosphate hydrolases"/>
    <property type="match status" value="1"/>
</dbReference>
<evidence type="ECO:0000313" key="12">
    <source>
        <dbReference type="Proteomes" id="UP000288716"/>
    </source>
</evidence>
<evidence type="ECO:0000256" key="4">
    <source>
        <dbReference type="ARBA" id="ARBA00022692"/>
    </source>
</evidence>
<evidence type="ECO:0000256" key="5">
    <source>
        <dbReference type="ARBA" id="ARBA00022741"/>
    </source>
</evidence>
<proteinExistence type="inferred from homology"/>
<evidence type="ECO:0000256" key="2">
    <source>
        <dbReference type="ARBA" id="ARBA00005814"/>
    </source>
</evidence>